<feature type="domain" description="N-acetyltransferase" evidence="3">
    <location>
        <begin position="182"/>
        <end position="346"/>
    </location>
</feature>
<dbReference type="EC" id="2.3.1.-" evidence="4"/>
<dbReference type="PANTHER" id="PTHR43877">
    <property type="entry name" value="AMINOALKYLPHOSPHONATE N-ACETYLTRANSFERASE-RELATED-RELATED"/>
    <property type="match status" value="1"/>
</dbReference>
<dbReference type="EMBL" id="MDER01000035">
    <property type="protein sequence ID" value="ODP28591.1"/>
    <property type="molecule type" value="Genomic_DNA"/>
</dbReference>
<dbReference type="Gene3D" id="3.40.630.30">
    <property type="match status" value="2"/>
</dbReference>
<dbReference type="InterPro" id="IPR016181">
    <property type="entry name" value="Acyl_CoA_acyltransferase"/>
</dbReference>
<dbReference type="SUPFAM" id="SSF55729">
    <property type="entry name" value="Acyl-CoA N-acyltransferases (Nat)"/>
    <property type="match status" value="2"/>
</dbReference>
<evidence type="ECO:0000256" key="2">
    <source>
        <dbReference type="ARBA" id="ARBA00023315"/>
    </source>
</evidence>
<dbReference type="GO" id="GO:0016747">
    <property type="term" value="F:acyltransferase activity, transferring groups other than amino-acyl groups"/>
    <property type="evidence" value="ECO:0007669"/>
    <property type="project" value="InterPro"/>
</dbReference>
<organism evidence="4 5">
    <name type="scientific">Paenibacillus nuruki</name>
    <dbReference type="NCBI Taxonomy" id="1886670"/>
    <lineage>
        <taxon>Bacteria</taxon>
        <taxon>Bacillati</taxon>
        <taxon>Bacillota</taxon>
        <taxon>Bacilli</taxon>
        <taxon>Bacillales</taxon>
        <taxon>Paenibacillaceae</taxon>
        <taxon>Paenibacillus</taxon>
    </lineage>
</organism>
<keyword evidence="1 4" id="KW-0808">Transferase</keyword>
<dbReference type="PANTHER" id="PTHR43877:SF2">
    <property type="entry name" value="AMINOALKYLPHOSPHONATE N-ACETYLTRANSFERASE-RELATED"/>
    <property type="match status" value="1"/>
</dbReference>
<name>A0A1E3L4S2_9BACL</name>
<keyword evidence="5" id="KW-1185">Reference proteome</keyword>
<dbReference type="Pfam" id="PF00583">
    <property type="entry name" value="Acetyltransf_1"/>
    <property type="match status" value="2"/>
</dbReference>
<feature type="domain" description="N-acetyltransferase" evidence="3">
    <location>
        <begin position="1"/>
        <end position="144"/>
    </location>
</feature>
<evidence type="ECO:0000313" key="5">
    <source>
        <dbReference type="Proteomes" id="UP000094578"/>
    </source>
</evidence>
<dbReference type="InterPro" id="IPR000182">
    <property type="entry name" value="GNAT_dom"/>
</dbReference>
<gene>
    <name evidence="4" type="ORF">PTI45_01886</name>
</gene>
<sequence length="346" mass="39844">MESSDYSYDSVLIRAQSNYESIPITLLMLADPDLEAVEHYKAYCRWWTAEIANHIVGVCGVLQHAAQEWEIMNIAVEVDYERQGIGSKLLDEVLQQLKQYKAQVVTVATGNSSLGALAFYQKHGFRMIRIEHDHFIRHYQQPIIENGIVCRDQVILQKTWADSNSLSSVYPYTKEPYLAMLVSVRIAQMKDSGALVRMKQKLDEQTTFMLLEPGERNLNEAEQREMIRYALRSANSNIFLAEYEGQIIGYLEAIGGKVARNRHSVYIVVGVLQEYANRGIGRRLFQTMIHWAQDRHLHRLELNVQSSNERALHLYRSLGFRIEGIQKNALVVEHQYVDLIQMGLLL</sequence>
<accession>A0A1E3L4S2</accession>
<evidence type="ECO:0000259" key="3">
    <source>
        <dbReference type="PROSITE" id="PS51186"/>
    </source>
</evidence>
<dbReference type="AlphaFoldDB" id="A0A1E3L4S2"/>
<dbReference type="RefSeq" id="WP_175425158.1">
    <property type="nucleotide sequence ID" value="NZ_MDER01000035.1"/>
</dbReference>
<reference evidence="4 5" key="1">
    <citation type="submission" date="2016-08" db="EMBL/GenBank/DDBJ databases">
        <title>Genome sequencing of Paenibacillus sp. TI45-13ar, isolated from Korean traditional nuruk.</title>
        <authorList>
            <person name="Kim S.-J."/>
        </authorList>
    </citation>
    <scope>NUCLEOTIDE SEQUENCE [LARGE SCALE GENOMIC DNA]</scope>
    <source>
        <strain evidence="4 5">TI45-13ar</strain>
    </source>
</reference>
<protein>
    <submittedName>
        <fullName evidence="4">Putative N-acetyltransferase YvbK</fullName>
        <ecNumber evidence="4">2.3.1.-</ecNumber>
    </submittedName>
</protein>
<comment type="caution">
    <text evidence="4">The sequence shown here is derived from an EMBL/GenBank/DDBJ whole genome shotgun (WGS) entry which is preliminary data.</text>
</comment>
<proteinExistence type="predicted"/>
<dbReference type="CDD" id="cd04301">
    <property type="entry name" value="NAT_SF"/>
    <property type="match status" value="2"/>
</dbReference>
<dbReference type="STRING" id="1886670.PTI45_01886"/>
<keyword evidence="2 4" id="KW-0012">Acyltransferase</keyword>
<evidence type="ECO:0000256" key="1">
    <source>
        <dbReference type="ARBA" id="ARBA00022679"/>
    </source>
</evidence>
<dbReference type="InterPro" id="IPR050832">
    <property type="entry name" value="Bact_Acetyltransf"/>
</dbReference>
<evidence type="ECO:0000313" key="4">
    <source>
        <dbReference type="EMBL" id="ODP28591.1"/>
    </source>
</evidence>
<dbReference type="PROSITE" id="PS51186">
    <property type="entry name" value="GNAT"/>
    <property type="match status" value="2"/>
</dbReference>
<dbReference type="Proteomes" id="UP000094578">
    <property type="component" value="Unassembled WGS sequence"/>
</dbReference>